<feature type="signal peptide" evidence="1">
    <location>
        <begin position="1"/>
        <end position="21"/>
    </location>
</feature>
<accession>L7VV77</accession>
<name>L7VV77_9BACT</name>
<sequence>MVRVMRALGVASLLLASPTFGQGLVKSANHPGPWSVSVLGGLEHTDGRMDAAFEVMSNPSVRADKFVGAALSYQVARFWRDFTADLEFGAGRRFAGSGVSEGWAAVYFRYRGLVLYDTLIVSPGVSTGINYVDQFPVSEVYAPNEKGRPKSKLLHYFSPEIGFALQQAPEHELFVRLHHRSGVFGVMGGVHGGADVVAIGYRLRF</sequence>
<evidence type="ECO:0000256" key="1">
    <source>
        <dbReference type="SAM" id="SignalP"/>
    </source>
</evidence>
<dbReference type="AlphaFoldDB" id="L7VV77"/>
<keyword evidence="1" id="KW-0732">Signal</keyword>
<feature type="chain" id="PRO_5003984711" description="Acyloxyacyl hydrolase" evidence="1">
    <location>
        <begin position="22"/>
        <end position="205"/>
    </location>
</feature>
<reference evidence="2" key="1">
    <citation type="submission" date="2012-09" db="EMBL/GenBank/DDBJ databases">
        <title>Metagenomic Characterization of a Microbial Community in Wastewater Detects High Levels of Antibiotic Resistance.</title>
        <authorList>
            <person name="Abrams M."/>
            <person name="Caldwell A."/>
            <person name="Vandaei E."/>
            <person name="Lee W."/>
            <person name="Perrott J."/>
            <person name="Khan S.Y."/>
            <person name="Ta J."/>
            <person name="Romero D."/>
            <person name="Nguyen V."/>
            <person name="Pourmand N."/>
            <person name="Ouverney C.C."/>
        </authorList>
    </citation>
    <scope>NUCLEOTIDE SEQUENCE</scope>
</reference>
<evidence type="ECO:0008006" key="3">
    <source>
        <dbReference type="Google" id="ProtNLM"/>
    </source>
</evidence>
<dbReference type="EMBL" id="JX649866">
    <property type="protein sequence ID" value="AGC71221.1"/>
    <property type="molecule type" value="Genomic_DNA"/>
</dbReference>
<evidence type="ECO:0000313" key="2">
    <source>
        <dbReference type="EMBL" id="AGC71221.1"/>
    </source>
</evidence>
<proteinExistence type="predicted"/>
<organism evidence="2">
    <name type="scientific">uncultured bacterium A1Q1_fos_75</name>
    <dbReference type="NCBI Taxonomy" id="1256589"/>
    <lineage>
        <taxon>Bacteria</taxon>
        <taxon>environmental samples</taxon>
    </lineage>
</organism>
<protein>
    <recommendedName>
        <fullName evidence="3">Acyloxyacyl hydrolase</fullName>
    </recommendedName>
</protein>